<dbReference type="InterPro" id="IPR036736">
    <property type="entry name" value="ACP-like_sf"/>
</dbReference>
<dbReference type="InterPro" id="IPR001242">
    <property type="entry name" value="Condensation_dom"/>
</dbReference>
<dbReference type="Pfam" id="PF13193">
    <property type="entry name" value="AMP-binding_C"/>
    <property type="match status" value="1"/>
</dbReference>
<evidence type="ECO:0000256" key="4">
    <source>
        <dbReference type="ARBA" id="ARBA00022553"/>
    </source>
</evidence>
<dbReference type="FunFam" id="3.30.300.30:FF:000010">
    <property type="entry name" value="Enterobactin synthetase component F"/>
    <property type="match status" value="1"/>
</dbReference>
<dbReference type="InterPro" id="IPR020845">
    <property type="entry name" value="AMP-binding_CS"/>
</dbReference>
<dbReference type="PROSITE" id="PS50075">
    <property type="entry name" value="CARRIER"/>
    <property type="match status" value="1"/>
</dbReference>
<dbReference type="InterPro" id="IPR010071">
    <property type="entry name" value="AA_adenyl_dom"/>
</dbReference>
<evidence type="ECO:0000313" key="7">
    <source>
        <dbReference type="Proteomes" id="UP001223520"/>
    </source>
</evidence>
<dbReference type="SMART" id="SM00823">
    <property type="entry name" value="PKS_PP"/>
    <property type="match status" value="1"/>
</dbReference>
<dbReference type="InterPro" id="IPR000873">
    <property type="entry name" value="AMP-dep_synth/lig_dom"/>
</dbReference>
<sequence>MNSEIIQGFQLSPQQKHLWLLQQYTNSLPFRSLCTVEINSDLHFETLKTTLETIIERHQIFRTNFRFLPGMTIPLQVIEDDKTLSIQHYDFSRMKPDKQQNALTALFESAKLQNFDFEKSSLLQVSLVKFSDSQHFLLLNLPALYADTASLNNLVAEINRIYKANLHGEALVDEPVQYILFSEWQNELLQSKEAEIGKDYWQQYDMSSIRNVKLPRENSIVEKTTFAPQIITQTIQPKLAAKLASLAAQFDTSENIFFLTCWQILIWRLTGIADMVVGNVCDGRPEEELQEALGLFAKHIPIHSRLDHSLKFSELLEQTALVQSRAYDWQECFNWEEVVETDTAIMGVPFLPFCFEFTEQFSSSFTEEVTFSLVQQYVCFDRFKVKLAMTRCDDNLVAEFHYDASLFSSADIQQLMTQYQTLLESVIANPQATINELEILNHEQRHQLLVDFNNTQVNFSQDKNLHQLFVEQVERTPNNIAVIYEQQQLTYAQLNASANQLAHYLQKLGVAPDVLVGICIERSLSMVVALLAVLKAGGAYVPIDPMYPQERISLMLEDTQAPVLLTQQRLLDILPQHQGYTICLDTNWETIAQESELNPVSNVTLDHLAYVIYTSGSTGKPKGAMLPHRAICNHMLWMQTDFPLTATDKVLQKTPFSFDASVWEFYAPLLVGAQLIMAKPGGHQDSDYLIQTIVEHKITTLQLVPTLLRMLLENEQITNCQSLKNVFCGGEPLTGELQERFFAHLNAELHNLYGPTETCIDATYWTCKQRLNQHTVPIGRPIANTQVYILDNQLQPVPVGVIGELHIGGAGLARGYLNRPELTAEKFIPNHLSNEAEARIYKTGDLARFLPDGSIEYCERIDHQVKIRGFRIELGEIEALLTQHPQVRLVAVIAREDEPGNPRLVAYIVTHSEQILPESELHQFLKEQLPEYMIPSAFVMLETLPLTPNGKLDRRALPAPKTSRSFLGKEYLQPRDTVELALTQIWSNILNVYPVGVQDNFFDLGGHSLLAVRLMAHIKQKFSQNLPLATLFQYPTIESLANLLRQESGVSSWSPLVEVQKGNSQYPFFCLPGGGGNVLYLYDLARYLGENQTFYGLQAPGLNGESEPLTCVEDMAAYYIQAIQTVQPEGPYFLGGHSFGGSIAYEMAQQLVKSGYEVALVAILDAPAPVASDKPVYIDVDDATRLTETARLIERWAGKSLDISYEILQPLELDAQLAYLKEQLIAVDLLPAGTDTKQVRGLVQVFEANLQASIKYSPQEVYPSCLTLLRAREVNAEDAALLTELRQDPAWGWGQFSAQNVDIHVVPGDHITMMTQPHISSVAEKLRICIEQANVGS</sequence>
<dbReference type="Gene3D" id="3.30.559.30">
    <property type="entry name" value="Nonribosomal peptide synthetase, condensation domain"/>
    <property type="match status" value="1"/>
</dbReference>
<dbReference type="GO" id="GO:0008610">
    <property type="term" value="P:lipid biosynthetic process"/>
    <property type="evidence" value="ECO:0007669"/>
    <property type="project" value="UniProtKB-ARBA"/>
</dbReference>
<reference evidence="6 7" key="1">
    <citation type="journal article" date="2023" name="Limnol Oceanogr Lett">
        <title>Environmental adaptations by the intertidal Antarctic cyanobacterium Halotia branconii CENA392 as revealed using long-read genome sequencing.</title>
        <authorList>
            <person name="Dextro R.B."/>
            <person name="Delbaje E."/>
            <person name="Freitas P.N.N."/>
            <person name="Geraldes V."/>
            <person name="Pinto E."/>
            <person name="Long P.F."/>
            <person name="Fiore M.F."/>
        </authorList>
    </citation>
    <scope>NUCLEOTIDE SEQUENCE [LARGE SCALE GENOMIC DNA]</scope>
    <source>
        <strain evidence="6 7">CENA392</strain>
    </source>
</reference>
<dbReference type="GO" id="GO:0005829">
    <property type="term" value="C:cytosol"/>
    <property type="evidence" value="ECO:0007669"/>
    <property type="project" value="TreeGrafter"/>
</dbReference>
<keyword evidence="4" id="KW-0597">Phosphoprotein</keyword>
<dbReference type="Gene3D" id="3.30.300.30">
    <property type="match status" value="1"/>
</dbReference>
<keyword evidence="3" id="KW-0596">Phosphopantetheine</keyword>
<dbReference type="SUPFAM" id="SSF53474">
    <property type="entry name" value="alpha/beta-Hydrolases"/>
    <property type="match status" value="1"/>
</dbReference>
<dbReference type="Gene3D" id="3.40.50.980">
    <property type="match status" value="2"/>
</dbReference>
<evidence type="ECO:0000259" key="5">
    <source>
        <dbReference type="PROSITE" id="PS50075"/>
    </source>
</evidence>
<accession>A0AAJ6P8A6</accession>
<dbReference type="FunFam" id="2.30.38.10:FF:000001">
    <property type="entry name" value="Non-ribosomal peptide synthetase PvdI"/>
    <property type="match status" value="1"/>
</dbReference>
<dbReference type="Pfam" id="PF00501">
    <property type="entry name" value="AMP-binding"/>
    <property type="match status" value="1"/>
</dbReference>
<dbReference type="FunFam" id="3.40.50.980:FF:000001">
    <property type="entry name" value="Non-ribosomal peptide synthetase"/>
    <property type="match status" value="1"/>
</dbReference>
<dbReference type="FunFam" id="1.10.1200.10:FF:000005">
    <property type="entry name" value="Nonribosomal peptide synthetase 1"/>
    <property type="match status" value="1"/>
</dbReference>
<dbReference type="Gene3D" id="2.30.38.10">
    <property type="entry name" value="Luciferase, Domain 3"/>
    <property type="match status" value="1"/>
</dbReference>
<dbReference type="InterPro" id="IPR001031">
    <property type="entry name" value="Thioesterase"/>
</dbReference>
<dbReference type="GO" id="GO:0043041">
    <property type="term" value="P:amino acid activation for nonribosomal peptide biosynthetic process"/>
    <property type="evidence" value="ECO:0007669"/>
    <property type="project" value="TreeGrafter"/>
</dbReference>
<dbReference type="CDD" id="cd05930">
    <property type="entry name" value="A_NRPS"/>
    <property type="match status" value="1"/>
</dbReference>
<evidence type="ECO:0000313" key="6">
    <source>
        <dbReference type="EMBL" id="WGV24584.1"/>
    </source>
</evidence>
<feature type="domain" description="Carrier" evidence="5">
    <location>
        <begin position="973"/>
        <end position="1048"/>
    </location>
</feature>
<protein>
    <submittedName>
        <fullName evidence="6">Amino acid adenylation domain-containing protein</fullName>
    </submittedName>
</protein>
<dbReference type="SUPFAM" id="SSF56801">
    <property type="entry name" value="Acetyl-CoA synthetase-like"/>
    <property type="match status" value="1"/>
</dbReference>
<dbReference type="PANTHER" id="PTHR45527:SF1">
    <property type="entry name" value="FATTY ACID SYNTHASE"/>
    <property type="match status" value="1"/>
</dbReference>
<gene>
    <name evidence="6" type="ORF">QI031_22850</name>
</gene>
<dbReference type="InterPro" id="IPR029058">
    <property type="entry name" value="AB_hydrolase_fold"/>
</dbReference>
<comment type="similarity">
    <text evidence="2">Belongs to the ATP-dependent AMP-binding enzyme family.</text>
</comment>
<dbReference type="Gene3D" id="3.40.50.1820">
    <property type="entry name" value="alpha/beta hydrolase"/>
    <property type="match status" value="1"/>
</dbReference>
<evidence type="ECO:0000256" key="1">
    <source>
        <dbReference type="ARBA" id="ARBA00001957"/>
    </source>
</evidence>
<dbReference type="Gene3D" id="1.10.1200.10">
    <property type="entry name" value="ACP-like"/>
    <property type="match status" value="1"/>
</dbReference>
<organism evidence="6 7">
    <name type="scientific">Halotia branconii CENA392</name>
    <dbReference type="NCBI Taxonomy" id="1539056"/>
    <lineage>
        <taxon>Bacteria</taxon>
        <taxon>Bacillati</taxon>
        <taxon>Cyanobacteriota</taxon>
        <taxon>Cyanophyceae</taxon>
        <taxon>Nostocales</taxon>
        <taxon>Nodulariaceae</taxon>
        <taxon>Halotia</taxon>
    </lineage>
</organism>
<dbReference type="GO" id="GO:0009239">
    <property type="term" value="P:enterobactin biosynthetic process"/>
    <property type="evidence" value="ECO:0007669"/>
    <property type="project" value="TreeGrafter"/>
</dbReference>
<dbReference type="EMBL" id="CP124543">
    <property type="protein sequence ID" value="WGV24584.1"/>
    <property type="molecule type" value="Genomic_DNA"/>
</dbReference>
<comment type="cofactor">
    <cofactor evidence="1">
        <name>pantetheine 4'-phosphate</name>
        <dbReference type="ChEBI" id="CHEBI:47942"/>
    </cofactor>
</comment>
<dbReference type="InterPro" id="IPR020806">
    <property type="entry name" value="PKS_PP-bd"/>
</dbReference>
<evidence type="ECO:0000256" key="3">
    <source>
        <dbReference type="ARBA" id="ARBA00022450"/>
    </source>
</evidence>
<dbReference type="FunFam" id="3.40.50.980:FF:000002">
    <property type="entry name" value="Enterobactin synthetase component F"/>
    <property type="match status" value="1"/>
</dbReference>
<dbReference type="Pfam" id="PF00975">
    <property type="entry name" value="Thioesterase"/>
    <property type="match status" value="1"/>
</dbReference>
<dbReference type="PROSITE" id="PS00455">
    <property type="entry name" value="AMP_BINDING"/>
    <property type="match status" value="1"/>
</dbReference>
<dbReference type="PANTHER" id="PTHR45527">
    <property type="entry name" value="NONRIBOSOMAL PEPTIDE SYNTHETASE"/>
    <property type="match status" value="1"/>
</dbReference>
<dbReference type="Pfam" id="PF00550">
    <property type="entry name" value="PP-binding"/>
    <property type="match status" value="1"/>
</dbReference>
<name>A0AAJ6P8A6_9CYAN</name>
<dbReference type="Gene3D" id="3.30.559.10">
    <property type="entry name" value="Chloramphenicol acetyltransferase-like domain"/>
    <property type="match status" value="1"/>
</dbReference>
<dbReference type="SUPFAM" id="SSF47336">
    <property type="entry name" value="ACP-like"/>
    <property type="match status" value="1"/>
</dbReference>
<dbReference type="RefSeq" id="WP_281481904.1">
    <property type="nucleotide sequence ID" value="NZ_CP124543.1"/>
</dbReference>
<dbReference type="InterPro" id="IPR023213">
    <property type="entry name" value="CAT-like_dom_sf"/>
</dbReference>
<dbReference type="SUPFAM" id="SSF52777">
    <property type="entry name" value="CoA-dependent acyltransferases"/>
    <property type="match status" value="2"/>
</dbReference>
<dbReference type="InterPro" id="IPR025110">
    <property type="entry name" value="AMP-bd_C"/>
</dbReference>
<dbReference type="InterPro" id="IPR009081">
    <property type="entry name" value="PP-bd_ACP"/>
</dbReference>
<dbReference type="FunFam" id="3.40.50.12780:FF:000012">
    <property type="entry name" value="Non-ribosomal peptide synthetase"/>
    <property type="match status" value="1"/>
</dbReference>
<dbReference type="Proteomes" id="UP001223520">
    <property type="component" value="Chromosome"/>
</dbReference>
<keyword evidence="7" id="KW-1185">Reference proteome</keyword>
<dbReference type="Pfam" id="PF00668">
    <property type="entry name" value="Condensation"/>
    <property type="match status" value="1"/>
</dbReference>
<dbReference type="GO" id="GO:0009366">
    <property type="term" value="C:enterobactin synthetase complex"/>
    <property type="evidence" value="ECO:0007669"/>
    <property type="project" value="TreeGrafter"/>
</dbReference>
<dbReference type="GO" id="GO:0047527">
    <property type="term" value="F:2,3-dihydroxybenzoate-serine ligase activity"/>
    <property type="evidence" value="ECO:0007669"/>
    <property type="project" value="TreeGrafter"/>
</dbReference>
<dbReference type="GO" id="GO:0031177">
    <property type="term" value="F:phosphopantetheine binding"/>
    <property type="evidence" value="ECO:0007669"/>
    <property type="project" value="InterPro"/>
</dbReference>
<proteinExistence type="inferred from homology"/>
<evidence type="ECO:0000256" key="2">
    <source>
        <dbReference type="ARBA" id="ARBA00006432"/>
    </source>
</evidence>
<dbReference type="KEGG" id="hbq:QI031_22850"/>
<dbReference type="InterPro" id="IPR045851">
    <property type="entry name" value="AMP-bd_C_sf"/>
</dbReference>
<dbReference type="NCBIfam" id="TIGR01733">
    <property type="entry name" value="AA-adenyl-dom"/>
    <property type="match status" value="1"/>
</dbReference>